<feature type="compositionally biased region" description="Polar residues" evidence="1">
    <location>
        <begin position="50"/>
        <end position="60"/>
    </location>
</feature>
<feature type="region of interest" description="Disordered" evidence="1">
    <location>
        <begin position="50"/>
        <end position="69"/>
    </location>
</feature>
<name>A0A915U1Z6_9BACT</name>
<accession>A0A915U1Z6</accession>
<gene>
    <name evidence="2" type="ORF">GF1_22450</name>
</gene>
<protein>
    <submittedName>
        <fullName evidence="2">Uncharacterized protein</fullName>
    </submittedName>
</protein>
<proteinExistence type="predicted"/>
<sequence>MQGLFLGLEDGLLLDPLGLTYGIFNDLPALRLDIGLIPLDQFLAQQKTDNRACNQASPRKSSIEPLSPI</sequence>
<organism evidence="2 3">
    <name type="scientific">Desulfolithobacter dissulfuricans</name>
    <dbReference type="NCBI Taxonomy" id="2795293"/>
    <lineage>
        <taxon>Bacteria</taxon>
        <taxon>Pseudomonadati</taxon>
        <taxon>Thermodesulfobacteriota</taxon>
        <taxon>Desulfobulbia</taxon>
        <taxon>Desulfobulbales</taxon>
        <taxon>Desulfobulbaceae</taxon>
        <taxon>Desulfolithobacter</taxon>
    </lineage>
</organism>
<evidence type="ECO:0000313" key="2">
    <source>
        <dbReference type="EMBL" id="BCO09869.1"/>
    </source>
</evidence>
<keyword evidence="3" id="KW-1185">Reference proteome</keyword>
<dbReference type="EMBL" id="AP024233">
    <property type="protein sequence ID" value="BCO09869.1"/>
    <property type="molecule type" value="Genomic_DNA"/>
</dbReference>
<evidence type="ECO:0000313" key="3">
    <source>
        <dbReference type="Proteomes" id="UP001063350"/>
    </source>
</evidence>
<dbReference type="AlphaFoldDB" id="A0A915U1Z6"/>
<dbReference type="Proteomes" id="UP001063350">
    <property type="component" value="Chromosome"/>
</dbReference>
<reference evidence="2" key="1">
    <citation type="submission" date="2020-12" db="EMBL/GenBank/DDBJ databases">
        <title>Desulfobium dissulfuricans gen. nov., sp. nov., a novel mesophilic, sulfate-reducing bacterium isolated from a deep-sea hydrothermal vent.</title>
        <authorList>
            <person name="Hashimoto Y."/>
            <person name="Tame A."/>
            <person name="Sawayama S."/>
            <person name="Miyazaki J."/>
            <person name="Takai K."/>
            <person name="Nakagawa S."/>
        </authorList>
    </citation>
    <scope>NUCLEOTIDE SEQUENCE</scope>
    <source>
        <strain evidence="2">GF1</strain>
    </source>
</reference>
<dbReference type="KEGG" id="ddu:GF1_22450"/>
<evidence type="ECO:0000256" key="1">
    <source>
        <dbReference type="SAM" id="MobiDB-lite"/>
    </source>
</evidence>